<feature type="transmembrane region" description="Helical" evidence="1">
    <location>
        <begin position="172"/>
        <end position="191"/>
    </location>
</feature>
<evidence type="ECO:0000313" key="3">
    <source>
        <dbReference type="Proteomes" id="UP001161137"/>
    </source>
</evidence>
<accession>A0AA42LGH5</accession>
<reference evidence="2" key="1">
    <citation type="submission" date="2022-09" db="EMBL/GenBank/DDBJ databases">
        <title>Intensive care unit water sources are persistently colonized with multi-drug resistant bacteria and are the site of extensive horizontal gene transfer of antibiotic resistance genes.</title>
        <authorList>
            <person name="Diorio-Toth L."/>
        </authorList>
    </citation>
    <scope>NUCLEOTIDE SEQUENCE</scope>
    <source>
        <strain evidence="2">GD03863</strain>
    </source>
</reference>
<gene>
    <name evidence="2" type="ORF">N5D41_01585</name>
</gene>
<comment type="caution">
    <text evidence="2">The sequence shown here is derived from an EMBL/GenBank/DDBJ whole genome shotgun (WGS) entry which is preliminary data.</text>
</comment>
<feature type="transmembrane region" description="Helical" evidence="1">
    <location>
        <begin position="85"/>
        <end position="108"/>
    </location>
</feature>
<evidence type="ECO:0000256" key="1">
    <source>
        <dbReference type="SAM" id="Phobius"/>
    </source>
</evidence>
<sequence>MLKELAIIANVAGSVYFMGSILLQHDKAKYLVESMESGFKGLLSEIKDKKPADTIQMLLKIFGGITGAAFLGILLMGILRIHSQQLAFALSITFLISGVLSGSLFWVLKHKEVLKQAGKWLLFFGGGSLLFPVMDLLTNAGITNVVYSMLQSSFSSLLALPNGNGLIYEASVVTGFYAGFVIIFYAIAWLYAAPTALAAWLIIATLIYSARVINSAFPKQPIAVVFFALWLFSVFYFSYASSP</sequence>
<feature type="transmembrane region" description="Helical" evidence="1">
    <location>
        <begin position="6"/>
        <end position="23"/>
    </location>
</feature>
<keyword evidence="1" id="KW-1133">Transmembrane helix</keyword>
<feature type="transmembrane region" description="Helical" evidence="1">
    <location>
        <begin position="221"/>
        <end position="239"/>
    </location>
</feature>
<dbReference type="AlphaFoldDB" id="A0AA42LGH5"/>
<feature type="transmembrane region" description="Helical" evidence="1">
    <location>
        <begin position="197"/>
        <end position="214"/>
    </location>
</feature>
<proteinExistence type="predicted"/>
<keyword evidence="1" id="KW-0472">Membrane</keyword>
<protein>
    <submittedName>
        <fullName evidence="2">Uncharacterized protein</fullName>
    </submittedName>
</protein>
<name>A0AA42LGH5_9GAMM</name>
<organism evidence="2 3">
    <name type="scientific">Ectopseudomonas toyotomiensis</name>
    <dbReference type="NCBI Taxonomy" id="554344"/>
    <lineage>
        <taxon>Bacteria</taxon>
        <taxon>Pseudomonadati</taxon>
        <taxon>Pseudomonadota</taxon>
        <taxon>Gammaproteobacteria</taxon>
        <taxon>Pseudomonadales</taxon>
        <taxon>Pseudomonadaceae</taxon>
        <taxon>Ectopseudomonas</taxon>
    </lineage>
</organism>
<dbReference type="RefSeq" id="WP_196455980.1">
    <property type="nucleotide sequence ID" value="NZ_JACFYY010000001.1"/>
</dbReference>
<feature type="transmembrane region" description="Helical" evidence="1">
    <location>
        <begin position="120"/>
        <end position="138"/>
    </location>
</feature>
<feature type="transmembrane region" description="Helical" evidence="1">
    <location>
        <begin position="57"/>
        <end position="79"/>
    </location>
</feature>
<dbReference type="Proteomes" id="UP001161137">
    <property type="component" value="Unassembled WGS sequence"/>
</dbReference>
<keyword evidence="1" id="KW-0812">Transmembrane</keyword>
<dbReference type="EMBL" id="JAOCDH010000001">
    <property type="protein sequence ID" value="MDH0700174.1"/>
    <property type="molecule type" value="Genomic_DNA"/>
</dbReference>
<evidence type="ECO:0000313" key="2">
    <source>
        <dbReference type="EMBL" id="MDH0700174.1"/>
    </source>
</evidence>